<evidence type="ECO:0000256" key="7">
    <source>
        <dbReference type="ARBA" id="ARBA00059434"/>
    </source>
</evidence>
<dbReference type="Gene3D" id="2.80.10.50">
    <property type="match status" value="1"/>
</dbReference>
<dbReference type="Gene3D" id="3.10.20.90">
    <property type="entry name" value="Phosphatidylinositol 3-kinase Catalytic Subunit, Chain A, domain 1"/>
    <property type="match status" value="1"/>
</dbReference>
<evidence type="ECO:0000256" key="11">
    <source>
        <dbReference type="ARBA" id="ARBA00081109"/>
    </source>
</evidence>
<feature type="domain" description="Beta/gamma crystallin 'Greek key'" evidence="15">
    <location>
        <begin position="1441"/>
        <end position="1481"/>
    </location>
</feature>
<dbReference type="Pfam" id="PF00030">
    <property type="entry name" value="Crystall"/>
    <property type="match status" value="6"/>
</dbReference>
<feature type="domain" description="Beta/gamma crystallin 'Greek key'" evidence="15">
    <location>
        <begin position="1203"/>
        <end position="1246"/>
    </location>
</feature>
<dbReference type="PANTHER" id="PTHR11818">
    <property type="entry name" value="BETA/GAMMA CRYSTALLIN"/>
    <property type="match status" value="1"/>
</dbReference>
<feature type="region of interest" description="Disordered" evidence="13">
    <location>
        <begin position="22"/>
        <end position="63"/>
    </location>
</feature>
<dbReference type="InterPro" id="IPR011024">
    <property type="entry name" value="G_crystallin-like"/>
</dbReference>
<feature type="domain" description="Beta/gamma crystallin 'Greek key'" evidence="15">
    <location>
        <begin position="1482"/>
        <end position="1524"/>
    </location>
</feature>
<evidence type="ECO:0000313" key="17">
    <source>
        <dbReference type="EMBL" id="KAH0503242.1"/>
    </source>
</evidence>
<keyword evidence="6" id="KW-0206">Cytoskeleton</keyword>
<feature type="region of interest" description="Disordered" evidence="13">
    <location>
        <begin position="2435"/>
        <end position="2457"/>
    </location>
</feature>
<feature type="region of interest" description="Disordered" evidence="13">
    <location>
        <begin position="410"/>
        <end position="440"/>
    </location>
</feature>
<dbReference type="SUPFAM" id="SSF50370">
    <property type="entry name" value="Ricin B-like lectins"/>
    <property type="match status" value="1"/>
</dbReference>
<comment type="subunit">
    <text evidence="8">Interacts with GNA12, GNA13, RND1, RND2 and RND3.</text>
</comment>
<comment type="function">
    <text evidence="7">May be involved in the reorganization of actin cytoskeleton mediated by RND1, RND2 and RND3. Promotes RHOA activation mediated by GNA12 and GNA13.</text>
</comment>
<feature type="compositionally biased region" description="Polar residues" evidence="13">
    <location>
        <begin position="878"/>
        <end position="890"/>
    </location>
</feature>
<feature type="region of interest" description="Disordered" evidence="13">
    <location>
        <begin position="478"/>
        <end position="502"/>
    </location>
</feature>
<evidence type="ECO:0000256" key="13">
    <source>
        <dbReference type="SAM" id="MobiDB-lite"/>
    </source>
</evidence>
<feature type="compositionally biased region" description="Low complexity" evidence="13">
    <location>
        <begin position="813"/>
        <end position="826"/>
    </location>
</feature>
<feature type="domain" description="Beta/gamma crystallin 'Greek key'" evidence="15">
    <location>
        <begin position="1347"/>
        <end position="1392"/>
    </location>
</feature>
<dbReference type="PROSITE" id="PS50915">
    <property type="entry name" value="CRYSTALLIN_BETA_GAMMA"/>
    <property type="match status" value="9"/>
</dbReference>
<comment type="subcellular location">
    <subcellularLocation>
        <location evidence="1">Cytoplasm</location>
        <location evidence="1">Cytoskeleton</location>
    </subcellularLocation>
</comment>
<dbReference type="Pfam" id="PF08059">
    <property type="entry name" value="SEP"/>
    <property type="match status" value="1"/>
</dbReference>
<evidence type="ECO:0000256" key="5">
    <source>
        <dbReference type="ARBA" id="ARBA00023054"/>
    </source>
</evidence>
<evidence type="ECO:0000256" key="12">
    <source>
        <dbReference type="SAM" id="Coils"/>
    </source>
</evidence>
<feature type="region of interest" description="Disordered" evidence="13">
    <location>
        <begin position="240"/>
        <end position="339"/>
    </location>
</feature>
<feature type="compositionally biased region" description="Pro residues" evidence="13">
    <location>
        <begin position="478"/>
        <end position="487"/>
    </location>
</feature>
<organism evidence="17 18">
    <name type="scientific">Microtus ochrogaster</name>
    <name type="common">Prairie vole</name>
    <dbReference type="NCBI Taxonomy" id="79684"/>
    <lineage>
        <taxon>Eukaryota</taxon>
        <taxon>Metazoa</taxon>
        <taxon>Chordata</taxon>
        <taxon>Craniata</taxon>
        <taxon>Vertebrata</taxon>
        <taxon>Euteleostomi</taxon>
        <taxon>Mammalia</taxon>
        <taxon>Eutheria</taxon>
        <taxon>Euarchontoglires</taxon>
        <taxon>Glires</taxon>
        <taxon>Rodentia</taxon>
        <taxon>Myomorpha</taxon>
        <taxon>Muroidea</taxon>
        <taxon>Cricetidae</taxon>
        <taxon>Arvicolinae</taxon>
        <taxon>Microtus</taxon>
    </lineage>
</organism>
<dbReference type="PRINTS" id="PR01367">
    <property type="entry name" value="BGCRYSTALLIN"/>
</dbReference>
<feature type="domain" description="Beta/gamma crystallin 'Greek key'" evidence="15">
    <location>
        <begin position="1165"/>
        <end position="1202"/>
    </location>
</feature>
<feature type="domain" description="Beta/gamma crystallin 'Greek key'" evidence="15">
    <location>
        <begin position="1393"/>
        <end position="1435"/>
    </location>
</feature>
<feature type="region of interest" description="Disordered" evidence="13">
    <location>
        <begin position="581"/>
        <end position="704"/>
    </location>
</feature>
<accession>A0A8J6KUG7</accession>
<sequence>MREPRKGFGARLVRLLTGLGGRRERRGKISKETRLPDRLSEESGLEFGPWGGQSCPDLAQDQGSNNNVSLKVQSKSHSEWDLQVRSHGGFWSQKRLHISGRRSEPLGRLQRPAVGSAGDLASCGPVEHECPAPAGSAEAIDGVGHPSCLDPAPSCLKQGSPGDTCQHPQYSTPEVLLRPETSSNLEDAPLLPHPVSFLTEARPKGRPDTPEPAQPEPEPLCTGPGVKRTRYHITVTLQGCGQAPGEEGKEPARPDPHPCGPEESRGWQEPPQELRPITECPINLPEEPRLSVPQHQGSKARQELREGWEPGSPHSREPGHSVTRTSQGLLGPNMEERVGTPAGAEARVVSATLTWRQRPPVQEETRHRFHKVSLVSGARMETPQGNVLEHSFRREVNGFVKKEEETINCQGPGEEPGSTNFQSHGPIFSKKYIPPPKEKRPVVRIQEAVDWGDGGPQAPRTEPPGVGSMARTELLVPLPGPREPSPHPSVGVTSVGSRNREEWRVTRTVRTTTTTTVVGGQVDRRVSSSVNVGPSMSSGETLPRGRNMTRTIRAVVVNPRAEDAPSRSQALELLSNLVPAERSPPASRIPRLTGLTSRGSALGGTVGTTLGQPLETSTTELKNSPSLTPGGIPMVDHRTQNLDVPVAHPAQDQGSVSDARAGESSRLQGASSPVLLPSETSHNHLPTPSSPKPQTGASSLVHPPEQPVVSTHLKAQPMPHVPPSVEEKLTGLPTDPVLPVAKGGVTVPEQPPSPSSVRRKAVPSPQGLSAPASPKNKFVQDPENVPVSVLTQKEVFPGPSVPAHSHTPKEVAKAPAASTASSSSSAKVVQGVEGGASIEKEDGQDALDSPSHPIPWKETAEGPTAPTPQTPKQGEIVQDSQGNSSSSPTPNEGPARPLAPSSSEAKVSLSLEGSPASKLVGTKASMESQFTPGPTEGSATAEPSREEDEAALTADLEIFLDTLRSMEPPEILRTHRLPRAPRSSYLAMYATLPAIEEDQLSPSIPRPSPQEEPALEEEEELENPYLSDDEKLQRRQEKAGPSPALDADPPKPAKVSCSPLEMMKRHTADQGPGPQPSNRPTSRLGGSLLFGSLVPANKDIPTLEPLGSKLSALPPHGAPGVRKVPGQLPLLCSGRPPPEKPAPSQPMEGWSPALKTQGKLNTRPGKVMLFSEPGCQGRSREIWGDTADTSGWTPVASVRVVRGCWILYEQPEFQGQKVVLPEGDVDISTLASTWSTQGIGSLRRAVRDYRTPGISLFSEEGLKGNQVMLTGDLKDSQGLERPLQVASATVSAGLWLLYPKPFFEDTPYILEPGEYPTLEAWGTSGPSVGSLKPMKLGCPSVEKPGEPKAVVYEAPDFQGQSWEVSRDIYNLRQPEDSRSPQLTSVGSLRILGGCWVGYEKEGFRGHQYLLEEGEYADWSHWGGYDEFLTSLRVIRTDFGDPAVVLFEDTDFQGHYVEVSSAMPDVELAQHGPSTQAIHVLSGVWVAYEQVGFSGEQYILEKGVYRNCDDWGSGNSALGSLQPVVQVGESDLHFVSKIQLFSGPNFLGDHISFEDDQASLPASFHPQSCRVHGGSWVLFEEKNFEADQHIVSEGEFPTLTAMGCLASTVLGSLRKVPLHFSEPSLSLFGLECFEGKEIELTGEVRSLQAQGFNNHVLSVRVKGGVWVVCEHSDFRGRQWLVSSCEITNWLTYSGTQRVGSLYPIKQRRAYFRLWNAALGGFLAVPDRVEDMKAGRVVVSEPRAGGSCVWYYEEGLLKNQVAPTMSLQVIGPPSPGSKVVLWAESRLPRQTWSISELGHICSQMFEGQILDVKGGRGYDRDHVVLWEPTKDRPSQIWTVYSSAFWDLKYPERLGHGRLQPLSLPTDSSASLSELANEKCSRVPVAWVTPRQQDGGAAGRLAGPVEFLTASLKTRAMSSPLASLSKTRKVPLESEPVNPGAVTSAFLSAEDEVDMLNDGHDSEEKISVPSCYGGVGAPVSRQASAPDLSTRNFVHLTVPAFHDSDLMSTMGRKLRELEQQLKVQSDDILSKDQKILALEDLVQTLQQNQGKKPCVRYLLGSLNHGSLDSGFGNQDSKGIRQTPGGNATQRQEELETQCIQLQRQVGEMERFLSDYGLQWVGEPMDQEDSEEKIASENDERDWMTTKKFWKPGDSLVPPEVDFDRLLASLQDLSELVSEGETQVTPMPGGAQLRTLEPIPLKLYRNGIMMFDGPFRPFYDPSTQRCLRDILDGFFPTELQRLYPDGVPFKVSDLRNQVFPEDVLGSFPGEGRVVGRQKMRKVSDRVEDTSGSRMTAEKFLNRLPKCVIRQGEVIDIRGPIRDTLQSCCPMPARIQEIIVETPALASERQRSQESPAMPVPPLSMLRIKSENGEQAFLLMMWPEDTIGDVRNLLAKARDMDAATFEIFSTFPPTVYQDDALTLKAAGLVPNATLLLRAPRAQPSNPSFGTGSGPHSGPGSLP</sequence>
<dbReference type="Gene3D" id="3.30.420.210">
    <property type="entry name" value="SEP domain"/>
    <property type="match status" value="1"/>
</dbReference>
<comment type="caution">
    <text evidence="17">The sequence shown here is derived from an EMBL/GenBank/DDBJ whole genome shotgun (WGS) entry which is preliminary data.</text>
</comment>
<dbReference type="CDD" id="cd17077">
    <property type="entry name" value="UBX_UBXN11"/>
    <property type="match status" value="1"/>
</dbReference>
<proteinExistence type="inferred from homology"/>
<name>A0A8J6KUG7_MICOH</name>
<dbReference type="PANTHER" id="PTHR11818:SF50">
    <property type="entry name" value="BETA_GAMMA CRYSTALLIN DOMAIN-CONTAINING PROTEIN 2"/>
    <property type="match status" value="1"/>
</dbReference>
<feature type="compositionally biased region" description="Polar residues" evidence="13">
    <location>
        <begin position="607"/>
        <end position="627"/>
    </location>
</feature>
<evidence type="ECO:0000256" key="9">
    <source>
        <dbReference type="ARBA" id="ARBA00073759"/>
    </source>
</evidence>
<feature type="domain" description="Beta/gamma crystallin 'Greek key'" evidence="15">
    <location>
        <begin position="1293"/>
        <end position="1335"/>
    </location>
</feature>
<feature type="domain" description="Beta/gamma crystallin 'Greek key'" evidence="15">
    <location>
        <begin position="1663"/>
        <end position="1704"/>
    </location>
</feature>
<evidence type="ECO:0000256" key="10">
    <source>
        <dbReference type="ARBA" id="ARBA00075811"/>
    </source>
</evidence>
<dbReference type="SUPFAM" id="SSF102848">
    <property type="entry name" value="NSFL1 (p97 ATPase) cofactor p47, SEP domain"/>
    <property type="match status" value="1"/>
</dbReference>
<feature type="compositionally biased region" description="Basic and acidic residues" evidence="13">
    <location>
        <begin position="246"/>
        <end position="266"/>
    </location>
</feature>
<feature type="region of interest" description="Disordered" evidence="13">
    <location>
        <begin position="740"/>
        <end position="781"/>
    </location>
</feature>
<dbReference type="SMART" id="SM00247">
    <property type="entry name" value="XTALbg"/>
    <property type="match status" value="6"/>
</dbReference>
<feature type="region of interest" description="Disordered" evidence="13">
    <location>
        <begin position="964"/>
        <end position="983"/>
    </location>
</feature>
<dbReference type="PROSITE" id="PS50231">
    <property type="entry name" value="RICIN_B_LECTIN"/>
    <property type="match status" value="1"/>
</dbReference>
<evidence type="ECO:0000259" key="15">
    <source>
        <dbReference type="PROSITE" id="PS50915"/>
    </source>
</evidence>
<evidence type="ECO:0000313" key="18">
    <source>
        <dbReference type="Proteomes" id="UP000710432"/>
    </source>
</evidence>
<dbReference type="InterPro" id="IPR036241">
    <property type="entry name" value="NSFL1C_SEP_dom_sf"/>
</dbReference>
<dbReference type="InterPro" id="IPR029071">
    <property type="entry name" value="Ubiquitin-like_domsf"/>
</dbReference>
<dbReference type="PROSITE" id="PS51399">
    <property type="entry name" value="SEP"/>
    <property type="match status" value="1"/>
</dbReference>
<keyword evidence="3" id="KW-0963">Cytoplasm</keyword>
<evidence type="ECO:0000256" key="3">
    <source>
        <dbReference type="ARBA" id="ARBA00022490"/>
    </source>
</evidence>
<dbReference type="GO" id="GO:0005856">
    <property type="term" value="C:cytoskeleton"/>
    <property type="evidence" value="ECO:0007669"/>
    <property type="project" value="UniProtKB-SubCell"/>
</dbReference>
<feature type="compositionally biased region" description="Polar residues" evidence="13">
    <location>
        <begin position="678"/>
        <end position="698"/>
    </location>
</feature>
<protein>
    <recommendedName>
        <fullName evidence="9">UBX domain-containing protein 11</fullName>
    </recommendedName>
    <alternativeName>
        <fullName evidence="11">Socius</fullName>
    </alternativeName>
    <alternativeName>
        <fullName evidence="10">UBX domain-containing protein 5</fullName>
    </alternativeName>
</protein>
<reference evidence="17" key="1">
    <citation type="submission" date="2020-03" db="EMBL/GenBank/DDBJ databases">
        <title>Studies in the Genomics of Life Span.</title>
        <authorList>
            <person name="Glass D."/>
        </authorList>
    </citation>
    <scope>NUCLEOTIDE SEQUENCE</scope>
    <source>
        <strain evidence="17">LTLLF</strain>
        <tissue evidence="17">Muscle</tissue>
    </source>
</reference>
<dbReference type="InterPro" id="IPR001064">
    <property type="entry name" value="Beta/gamma_crystallin"/>
</dbReference>
<feature type="compositionally biased region" description="Basic and acidic residues" evidence="13">
    <location>
        <begin position="1028"/>
        <end position="1038"/>
    </location>
</feature>
<feature type="compositionally biased region" description="Basic and acidic residues" evidence="13">
    <location>
        <begin position="300"/>
        <end position="319"/>
    </location>
</feature>
<evidence type="ECO:0000259" key="16">
    <source>
        <dbReference type="PROSITE" id="PS51399"/>
    </source>
</evidence>
<dbReference type="SUPFAM" id="SSF54236">
    <property type="entry name" value="Ubiquitin-like"/>
    <property type="match status" value="1"/>
</dbReference>
<evidence type="ECO:0000256" key="1">
    <source>
        <dbReference type="ARBA" id="ARBA00004245"/>
    </source>
</evidence>
<keyword evidence="5 12" id="KW-0175">Coiled coil</keyword>
<dbReference type="SUPFAM" id="SSF49695">
    <property type="entry name" value="gamma-Crystallin-like"/>
    <property type="match status" value="3"/>
</dbReference>
<dbReference type="Pfam" id="PF00789">
    <property type="entry name" value="UBX"/>
    <property type="match status" value="1"/>
</dbReference>
<feature type="coiled-coil region" evidence="12">
    <location>
        <begin position="2004"/>
        <end position="2031"/>
    </location>
</feature>
<dbReference type="InterPro" id="IPR035992">
    <property type="entry name" value="Ricin_B-like_lectins"/>
</dbReference>
<dbReference type="InterPro" id="IPR012989">
    <property type="entry name" value="SEP_domain"/>
</dbReference>
<evidence type="ECO:0000256" key="8">
    <source>
        <dbReference type="ARBA" id="ARBA00062345"/>
    </source>
</evidence>
<dbReference type="InterPro" id="IPR050252">
    <property type="entry name" value="Beta/Gamma-Crystallin"/>
</dbReference>
<feature type="region of interest" description="Disordered" evidence="13">
    <location>
        <begin position="198"/>
        <end position="226"/>
    </location>
</feature>
<feature type="compositionally biased region" description="Basic and acidic residues" evidence="13">
    <location>
        <begin position="27"/>
        <end position="41"/>
    </location>
</feature>
<dbReference type="FunFam" id="3.30.420.210:FF:000003">
    <property type="entry name" value="UBX domain protein 11"/>
    <property type="match status" value="1"/>
</dbReference>
<feature type="region of interest" description="Disordered" evidence="13">
    <location>
        <begin position="796"/>
        <end position="952"/>
    </location>
</feature>
<dbReference type="InterPro" id="IPR001012">
    <property type="entry name" value="UBX_dom"/>
</dbReference>
<feature type="compositionally biased region" description="Acidic residues" evidence="13">
    <location>
        <begin position="1013"/>
        <end position="1022"/>
    </location>
</feature>
<evidence type="ECO:0000259" key="14">
    <source>
        <dbReference type="PROSITE" id="PS50033"/>
    </source>
</evidence>
<dbReference type="Proteomes" id="UP000710432">
    <property type="component" value="Unassembled WGS sequence"/>
</dbReference>
<feature type="domain" description="UBX" evidence="14">
    <location>
        <begin position="2354"/>
        <end position="2431"/>
    </location>
</feature>
<dbReference type="EMBL" id="JAATJU010025600">
    <property type="protein sequence ID" value="KAH0503242.1"/>
    <property type="molecule type" value="Genomic_DNA"/>
</dbReference>
<evidence type="ECO:0000256" key="4">
    <source>
        <dbReference type="ARBA" id="ARBA00022737"/>
    </source>
</evidence>
<dbReference type="Gene3D" id="2.60.20.10">
    <property type="entry name" value="Crystallins"/>
    <property type="match status" value="6"/>
</dbReference>
<evidence type="ECO:0000256" key="6">
    <source>
        <dbReference type="ARBA" id="ARBA00023212"/>
    </source>
</evidence>
<feature type="domain" description="Beta/gamma crystallin 'Greek key'" evidence="15">
    <location>
        <begin position="1573"/>
        <end position="1616"/>
    </location>
</feature>
<gene>
    <name evidence="17" type="ORF">LTLLF_188610</name>
</gene>
<feature type="domain" description="SEP" evidence="16">
    <location>
        <begin position="2192"/>
        <end position="2256"/>
    </location>
</feature>
<dbReference type="PROSITE" id="PS50033">
    <property type="entry name" value="UBX"/>
    <property type="match status" value="1"/>
</dbReference>
<keyword evidence="4" id="KW-0677">Repeat</keyword>
<comment type="similarity">
    <text evidence="2">Belongs to the beta/gamma-crystallin family.</text>
</comment>
<feature type="region of interest" description="Disordered" evidence="13">
    <location>
        <begin position="996"/>
        <end position="1086"/>
    </location>
</feature>
<evidence type="ECO:0000256" key="2">
    <source>
        <dbReference type="ARBA" id="ARBA00009646"/>
    </source>
</evidence>